<feature type="active site" description="Nucleophile" evidence="6">
    <location>
        <position position="159"/>
    </location>
</feature>
<dbReference type="HAMAP" id="MF_01876">
    <property type="entry name" value="PsiMP_glycosidase"/>
    <property type="match status" value="1"/>
</dbReference>
<dbReference type="Gene3D" id="3.40.1790.10">
    <property type="entry name" value="Indigoidine synthase domain"/>
    <property type="match status" value="1"/>
</dbReference>
<reference evidence="7" key="1">
    <citation type="submission" date="2020-02" db="EMBL/GenBank/DDBJ databases">
        <title>Bacillus sedimentmangrovi sp. nov., isolated from sediment of the mangrove ecosystem.</title>
        <authorList>
            <person name="Liu G."/>
        </authorList>
    </citation>
    <scope>NUCLEOTIDE SEQUENCE [LARGE SCALE GENOMIC DNA]</scope>
    <source>
        <strain evidence="7">SgZ-7</strain>
    </source>
</reference>
<evidence type="ECO:0000256" key="2">
    <source>
        <dbReference type="ARBA" id="ARBA00022801"/>
    </source>
</evidence>
<dbReference type="SUPFAM" id="SSF110581">
    <property type="entry name" value="Indigoidine synthase A-like"/>
    <property type="match status" value="1"/>
</dbReference>
<dbReference type="RefSeq" id="WP_163250015.1">
    <property type="nucleotide sequence ID" value="NZ_JAAIUV010000001.1"/>
</dbReference>
<proteinExistence type="inferred from homology"/>
<dbReference type="GO" id="GO:0004730">
    <property type="term" value="F:pseudouridylate synthase activity"/>
    <property type="evidence" value="ECO:0007669"/>
    <property type="project" value="UniProtKB-UniRule"/>
</dbReference>
<dbReference type="AlphaFoldDB" id="A0A6B3TLE9"/>
<dbReference type="InterPro" id="IPR022830">
    <property type="entry name" value="Indigdn_synthA-like"/>
</dbReference>
<name>A0A6B3TLE9_9BACI</name>
<dbReference type="EC" id="4.2.1.70" evidence="6"/>
<keyword evidence="4 6" id="KW-0456">Lyase</keyword>
<feature type="binding site" evidence="6">
    <location>
        <position position="86"/>
    </location>
    <ligand>
        <name>substrate</name>
    </ligand>
</feature>
<dbReference type="GO" id="GO:0005737">
    <property type="term" value="C:cytoplasm"/>
    <property type="evidence" value="ECO:0007669"/>
    <property type="project" value="TreeGrafter"/>
</dbReference>
<dbReference type="Pfam" id="PF04227">
    <property type="entry name" value="Indigoidine_A"/>
    <property type="match status" value="1"/>
</dbReference>
<dbReference type="PANTHER" id="PTHR42909:SF1">
    <property type="entry name" value="CARBOHYDRATE KINASE PFKB DOMAIN-CONTAINING PROTEIN"/>
    <property type="match status" value="1"/>
</dbReference>
<protein>
    <recommendedName>
        <fullName evidence="6">Pseudouridine-5'-phosphate glycosidase</fullName>
        <shortName evidence="6">PsiMP glycosidase</shortName>
        <ecNumber evidence="6">4.2.1.70</ecNumber>
    </recommendedName>
</protein>
<accession>A0A6B3TLE9</accession>
<sequence length="305" mass="32957">MKQYLFFSEEVSATKKQGKPIVALESTIISHGMPYPQNVQTAREVEQIIRDHGAVPATIAIMDGKIKIGLSDDELEMFGKSKEVAKASRRDLAYLLATKKLGATTVAATMICAELAGISIFVTGGIGGVHRGAETTMDISADLEELAQTNVAVICAGAKSILDLGLTMEYLETKGVPVIGYQTDVLPAFFTRTSEFPLHLRANHVDEIASTLKVKWDLGLNGGVVIANPIPKEHAMEEKFINKIIESALKEAEERHMTGKDVTPFLLAKVKELTEGKSLEANIALVKNNAVLGAQLAVKFHSMKA</sequence>
<dbReference type="GO" id="GO:0046872">
    <property type="term" value="F:metal ion binding"/>
    <property type="evidence" value="ECO:0007669"/>
    <property type="project" value="UniProtKB-KW"/>
</dbReference>
<dbReference type="GO" id="GO:0046113">
    <property type="term" value="P:nucleobase catabolic process"/>
    <property type="evidence" value="ECO:0007669"/>
    <property type="project" value="UniProtKB-UniRule"/>
</dbReference>
<keyword evidence="5 6" id="KW-0326">Glycosidase</keyword>
<evidence type="ECO:0000256" key="6">
    <source>
        <dbReference type="HAMAP-Rule" id="MF_01876"/>
    </source>
</evidence>
<feature type="binding site" evidence="6">
    <location>
        <begin position="140"/>
        <end position="142"/>
    </location>
    <ligand>
        <name>substrate</name>
    </ligand>
</feature>
<comment type="caution">
    <text evidence="7">The sequence shown here is derived from an EMBL/GenBank/DDBJ whole genome shotgun (WGS) entry which is preliminary data.</text>
</comment>
<keyword evidence="3 6" id="KW-0464">Manganese</keyword>
<comment type="cofactor">
    <cofactor evidence="6">
        <name>Mn(2+)</name>
        <dbReference type="ChEBI" id="CHEBI:29035"/>
    </cofactor>
    <text evidence="6">Binds 1 Mn(2+) ion per subunit.</text>
</comment>
<organism evidence="7 8">
    <name type="scientific">Neobacillus thermocopriae</name>
    <dbReference type="NCBI Taxonomy" id="1215031"/>
    <lineage>
        <taxon>Bacteria</taxon>
        <taxon>Bacillati</taxon>
        <taxon>Bacillota</taxon>
        <taxon>Bacilli</taxon>
        <taxon>Bacillales</taxon>
        <taxon>Bacillaceae</taxon>
        <taxon>Neobacillus</taxon>
    </lineage>
</organism>
<evidence type="ECO:0000313" key="7">
    <source>
        <dbReference type="EMBL" id="NEX77452.1"/>
    </source>
</evidence>
<evidence type="ECO:0000256" key="4">
    <source>
        <dbReference type="ARBA" id="ARBA00023239"/>
    </source>
</evidence>
<dbReference type="GO" id="GO:0016798">
    <property type="term" value="F:hydrolase activity, acting on glycosyl bonds"/>
    <property type="evidence" value="ECO:0007669"/>
    <property type="project" value="UniProtKB-KW"/>
</dbReference>
<keyword evidence="1 6" id="KW-0479">Metal-binding</keyword>
<dbReference type="InterPro" id="IPR007342">
    <property type="entry name" value="PsuG"/>
</dbReference>
<keyword evidence="8" id="KW-1185">Reference proteome</keyword>
<dbReference type="EMBL" id="JAAIUV010000001">
    <property type="protein sequence ID" value="NEX77452.1"/>
    <property type="molecule type" value="Genomic_DNA"/>
</dbReference>
<comment type="catalytic activity">
    <reaction evidence="6">
        <text>D-ribose 5-phosphate + uracil = psi-UMP + H2O</text>
        <dbReference type="Rhea" id="RHEA:18337"/>
        <dbReference type="ChEBI" id="CHEBI:15377"/>
        <dbReference type="ChEBI" id="CHEBI:17568"/>
        <dbReference type="ChEBI" id="CHEBI:58380"/>
        <dbReference type="ChEBI" id="CHEBI:78346"/>
        <dbReference type="EC" id="4.2.1.70"/>
    </reaction>
</comment>
<dbReference type="PANTHER" id="PTHR42909">
    <property type="entry name" value="ZGC:136858"/>
    <property type="match status" value="1"/>
</dbReference>
<feature type="binding site" evidence="6">
    <location>
        <position position="138"/>
    </location>
    <ligand>
        <name>Mn(2+)</name>
        <dbReference type="ChEBI" id="CHEBI:29035"/>
    </ligand>
</feature>
<comment type="function">
    <text evidence="6">Catalyzes the reversible cleavage of pseudouridine 5'-phosphate (PsiMP) to ribose 5-phosphate and uracil. Functions biologically in the cleavage direction, as part of a pseudouridine degradation pathway.</text>
</comment>
<evidence type="ECO:0000313" key="8">
    <source>
        <dbReference type="Proteomes" id="UP000481621"/>
    </source>
</evidence>
<feature type="binding site" evidence="6">
    <location>
        <position position="106"/>
    </location>
    <ligand>
        <name>substrate</name>
    </ligand>
</feature>
<comment type="similarity">
    <text evidence="6">Belongs to the pseudouridine-5'-phosphate glycosidase family.</text>
</comment>
<evidence type="ECO:0000256" key="3">
    <source>
        <dbReference type="ARBA" id="ARBA00023211"/>
    </source>
</evidence>
<comment type="subunit">
    <text evidence="6">Homotrimer.</text>
</comment>
<dbReference type="Proteomes" id="UP000481621">
    <property type="component" value="Unassembled WGS sequence"/>
</dbReference>
<feature type="active site" description="Proton donor" evidence="6">
    <location>
        <position position="25"/>
    </location>
</feature>
<evidence type="ECO:0000256" key="5">
    <source>
        <dbReference type="ARBA" id="ARBA00023295"/>
    </source>
</evidence>
<keyword evidence="2 6" id="KW-0378">Hydrolase</keyword>
<gene>
    <name evidence="6" type="primary">psuG</name>
    <name evidence="7" type="ORF">G4Z05_00865</name>
</gene>
<evidence type="ECO:0000256" key="1">
    <source>
        <dbReference type="ARBA" id="ARBA00022723"/>
    </source>
</evidence>